<keyword evidence="3 7" id="KW-0378">Hydrolase</keyword>
<protein>
    <recommendedName>
        <fullName evidence="7">Endonuclease MutS2</fullName>
        <ecNumber evidence="7">3.1.-.-</ecNumber>
    </recommendedName>
    <alternativeName>
        <fullName evidence="7">Ribosome-associated protein quality control-upstream factor</fullName>
        <shortName evidence="7">RQC-upstream factor</shortName>
        <shortName evidence="7">RqcU</shortName>
        <ecNumber evidence="7">3.6.4.-</ecNumber>
    </alternativeName>
</protein>
<dbReference type="SUPFAM" id="SSF48334">
    <property type="entry name" value="DNA repair protein MutS, domain III"/>
    <property type="match status" value="1"/>
</dbReference>
<dbReference type="SMART" id="SM00534">
    <property type="entry name" value="MUTSac"/>
    <property type="match status" value="1"/>
</dbReference>
<dbReference type="EC" id="3.1.-.-" evidence="7"/>
<dbReference type="AlphaFoldDB" id="A0A099W7K2"/>
<dbReference type="Pfam" id="PF20297">
    <property type="entry name" value="MSSS"/>
    <property type="match status" value="1"/>
</dbReference>
<dbReference type="EC" id="3.6.4.-" evidence="7"/>
<dbReference type="PANTHER" id="PTHR48466:SF2">
    <property type="entry name" value="OS10G0509000 PROTEIN"/>
    <property type="match status" value="1"/>
</dbReference>
<dbReference type="SMART" id="SM00533">
    <property type="entry name" value="MUTSd"/>
    <property type="match status" value="1"/>
</dbReference>
<keyword evidence="5 7" id="KW-0694">RNA-binding</keyword>
<keyword evidence="2 7" id="KW-0547">Nucleotide-binding</keyword>
<dbReference type="InterPro" id="IPR045076">
    <property type="entry name" value="MutS"/>
</dbReference>
<dbReference type="InterPro" id="IPR036187">
    <property type="entry name" value="DNA_mismatch_repair_MutS_sf"/>
</dbReference>
<dbReference type="EMBL" id="JNFA01000019">
    <property type="protein sequence ID" value="KGL41719.1"/>
    <property type="molecule type" value="Genomic_DNA"/>
</dbReference>
<name>A0A099W7K2_9LIST</name>
<evidence type="ECO:0000256" key="3">
    <source>
        <dbReference type="ARBA" id="ARBA00022801"/>
    </source>
</evidence>
<dbReference type="Gene3D" id="3.30.1370.110">
    <property type="match status" value="1"/>
</dbReference>
<dbReference type="GO" id="GO:0016887">
    <property type="term" value="F:ATP hydrolysis activity"/>
    <property type="evidence" value="ECO:0007669"/>
    <property type="project" value="InterPro"/>
</dbReference>
<accession>A0A099W7K2</accession>
<dbReference type="SMART" id="SM00463">
    <property type="entry name" value="SMR"/>
    <property type="match status" value="1"/>
</dbReference>
<comment type="subunit">
    <text evidence="7">Homodimer. Binds to stalled ribosomes, contacting rRNA.</text>
</comment>
<dbReference type="NCBIfam" id="TIGR01069">
    <property type="entry name" value="mutS2"/>
    <property type="match status" value="1"/>
</dbReference>
<dbReference type="Proteomes" id="UP000029844">
    <property type="component" value="Unassembled WGS sequence"/>
</dbReference>
<evidence type="ECO:0000256" key="4">
    <source>
        <dbReference type="ARBA" id="ARBA00022840"/>
    </source>
</evidence>
<evidence type="ECO:0000256" key="2">
    <source>
        <dbReference type="ARBA" id="ARBA00022741"/>
    </source>
</evidence>
<dbReference type="GO" id="GO:0019843">
    <property type="term" value="F:rRNA binding"/>
    <property type="evidence" value="ECO:0007669"/>
    <property type="project" value="UniProtKB-UniRule"/>
</dbReference>
<dbReference type="SUPFAM" id="SSF52540">
    <property type="entry name" value="P-loop containing nucleoside triphosphate hydrolases"/>
    <property type="match status" value="1"/>
</dbReference>
<dbReference type="PROSITE" id="PS50828">
    <property type="entry name" value="SMR"/>
    <property type="match status" value="1"/>
</dbReference>
<dbReference type="GeneID" id="58717264"/>
<evidence type="ECO:0000256" key="7">
    <source>
        <dbReference type="HAMAP-Rule" id="MF_00092"/>
    </source>
</evidence>
<dbReference type="HAMAP" id="MF_00092">
    <property type="entry name" value="MutS2"/>
    <property type="match status" value="1"/>
</dbReference>
<dbReference type="PIRSF" id="PIRSF005814">
    <property type="entry name" value="MutS_YshD"/>
    <property type="match status" value="1"/>
</dbReference>
<dbReference type="GO" id="GO:0030983">
    <property type="term" value="F:mismatched DNA binding"/>
    <property type="evidence" value="ECO:0007669"/>
    <property type="project" value="InterPro"/>
</dbReference>
<gene>
    <name evidence="7" type="primary">mutS2</name>
    <name evidence="7" type="synonym">rqcU</name>
    <name evidence="8" type="ORF">EP57_07715</name>
</gene>
<dbReference type="PROSITE" id="PS00486">
    <property type="entry name" value="DNA_MISMATCH_REPAIR_2"/>
    <property type="match status" value="1"/>
</dbReference>
<dbReference type="GO" id="GO:0006298">
    <property type="term" value="P:mismatch repair"/>
    <property type="evidence" value="ECO:0007669"/>
    <property type="project" value="InterPro"/>
</dbReference>
<keyword evidence="4 7" id="KW-0067">ATP-binding</keyword>
<feature type="binding site" evidence="7">
    <location>
        <begin position="335"/>
        <end position="342"/>
    </location>
    <ligand>
        <name>ATP</name>
        <dbReference type="ChEBI" id="CHEBI:30616"/>
    </ligand>
</feature>
<dbReference type="InterPro" id="IPR002625">
    <property type="entry name" value="Smr_dom"/>
</dbReference>
<evidence type="ECO:0000256" key="5">
    <source>
        <dbReference type="ARBA" id="ARBA00022884"/>
    </source>
</evidence>
<dbReference type="Pfam" id="PF01713">
    <property type="entry name" value="Smr"/>
    <property type="match status" value="1"/>
</dbReference>
<evidence type="ECO:0000256" key="6">
    <source>
        <dbReference type="ARBA" id="ARBA00023125"/>
    </source>
</evidence>
<dbReference type="InterPro" id="IPR046893">
    <property type="entry name" value="MSSS"/>
</dbReference>
<dbReference type="Pfam" id="PF00488">
    <property type="entry name" value="MutS_V"/>
    <property type="match status" value="1"/>
</dbReference>
<dbReference type="Gene3D" id="3.40.50.300">
    <property type="entry name" value="P-loop containing nucleotide triphosphate hydrolases"/>
    <property type="match status" value="1"/>
</dbReference>
<proteinExistence type="inferred from homology"/>
<evidence type="ECO:0000256" key="1">
    <source>
        <dbReference type="ARBA" id="ARBA00022730"/>
    </source>
</evidence>
<keyword evidence="9" id="KW-1185">Reference proteome</keyword>
<dbReference type="InterPro" id="IPR005747">
    <property type="entry name" value="MutS2"/>
</dbReference>
<dbReference type="RefSeq" id="WP_036085580.1">
    <property type="nucleotide sequence ID" value="NZ_CBCSHQ010000005.1"/>
</dbReference>
<dbReference type="GO" id="GO:0072344">
    <property type="term" value="P:rescue of stalled ribosome"/>
    <property type="evidence" value="ECO:0007669"/>
    <property type="project" value="UniProtKB-UniRule"/>
</dbReference>
<dbReference type="STRING" id="1552123.EP57_07715"/>
<comment type="function">
    <text evidence="7">Acts as a ribosome collision sensor, splitting the ribosome into its 2 subunits. Detects stalled/collided 70S ribosomes which it binds and splits by an ATP-hydrolysis driven conformational change. Acts upstream of the ribosome quality control system (RQC), a ribosome-associated complex that mediates the extraction of incompletely synthesized nascent chains from stalled ribosomes and their subsequent degradation. Probably generates substrates for RQC.</text>
</comment>
<dbReference type="GO" id="GO:0004519">
    <property type="term" value="F:endonuclease activity"/>
    <property type="evidence" value="ECO:0007669"/>
    <property type="project" value="UniProtKB-UniRule"/>
</dbReference>
<organism evidence="8 9">
    <name type="scientific">Listeria booriae</name>
    <dbReference type="NCBI Taxonomy" id="1552123"/>
    <lineage>
        <taxon>Bacteria</taxon>
        <taxon>Bacillati</taxon>
        <taxon>Bacillota</taxon>
        <taxon>Bacilli</taxon>
        <taxon>Bacillales</taxon>
        <taxon>Listeriaceae</taxon>
        <taxon>Listeria</taxon>
    </lineage>
</organism>
<dbReference type="GO" id="GO:0140664">
    <property type="term" value="F:ATP-dependent DNA damage sensor activity"/>
    <property type="evidence" value="ECO:0007669"/>
    <property type="project" value="InterPro"/>
</dbReference>
<dbReference type="InterPro" id="IPR007696">
    <property type="entry name" value="DNA_mismatch_repair_MutS_core"/>
</dbReference>
<dbReference type="PANTHER" id="PTHR48466">
    <property type="entry name" value="OS10G0509000 PROTEIN-RELATED"/>
    <property type="match status" value="1"/>
</dbReference>
<comment type="caution">
    <text evidence="8">The sequence shown here is derived from an EMBL/GenBank/DDBJ whole genome shotgun (WGS) entry which is preliminary data.</text>
</comment>
<comment type="function">
    <text evidence="7">Endonuclease that is involved in the suppression of homologous recombination and thus may have a key role in the control of bacterial genetic diversity.</text>
</comment>
<keyword evidence="7" id="KW-0540">Nuclease</keyword>
<dbReference type="FunFam" id="3.40.50.300:FF:000830">
    <property type="entry name" value="Endonuclease MutS2"/>
    <property type="match status" value="1"/>
</dbReference>
<dbReference type="OrthoDB" id="9808166at2"/>
<dbReference type="InterPro" id="IPR036063">
    <property type="entry name" value="Smr_dom_sf"/>
</dbReference>
<sequence>MSKKVETILEFDKIKQQLLEFASSALGEEAIRALQPTPAIDKVKLAQQETEEGAKVIRLRGSAPISGIYDVSAHMKRLEIGGDLSGLELYQTGSNLRVSRLMKHFIDDLIEQGVELPLLDDLASKLVPMRDTEETIALTVDEAGEILDTASEALRNIRQTLRRTEGRVRERLEQYLRDKNASKMLSDTVITIRNDRYVLPVRHEYKGHYGGIVHDQSASGQTLFIEPQSVVDMNNERRTLQAKEKQEIERILAEVSAALAEFIEEIRQNTYVLGRFDFIFAKARFGKSMKGVTPRINQDGIVRLFRARHPLLDPATVVSNDILLGGDYRTMLITGPNTGGKTITLKTLGLLTLMAQAGLQVPAEEESEIAVFSQVFADIGDEQSIEQSLSTFSSHMTNIVSILDKMDADSLILFDELGAGTDPQEGAALAIAILDAVAAKNASVVATTHYPELKAYGYNRPFATNASVEFDVESLSPTYKLLIGVPGRSNAFAISRRLGLNETVIDAARGLVDTESADLNDMISSLEEKRKAAELEYEEAYQLSRDGDKLLKELQKEIIAYHNQKDKLMEKANEKAAEVIEKAETEAEVIIQELRQMQLQGAAGLKEHELIEMKSRLNQVKPKTIQKKVIHDVPKVVHKFAKGDQVRILSLGQKGVLLDRVNSKEWNAQIGIIKTKVKEADLEYLKPEQPKKLRHVTTVKSDNSITKTELDLRGVRYEDALQQVDKYIDEALLAGYHQVSIIHGKGTGALRQGVTEFLKNHRMVKSIRFGAAAEGGNGVTIAELK</sequence>
<keyword evidence="1 7" id="KW-0699">rRNA-binding</keyword>
<dbReference type="InterPro" id="IPR000432">
    <property type="entry name" value="DNA_mismatch_repair_MutS_C"/>
</dbReference>
<dbReference type="eggNOG" id="COG1193">
    <property type="taxonomic scope" value="Bacteria"/>
</dbReference>
<keyword evidence="7" id="KW-0255">Endonuclease</keyword>
<keyword evidence="6 7" id="KW-0238">DNA-binding</keyword>
<evidence type="ECO:0000313" key="8">
    <source>
        <dbReference type="EMBL" id="KGL41719.1"/>
    </source>
</evidence>
<dbReference type="InterPro" id="IPR027417">
    <property type="entry name" value="P-loop_NTPase"/>
</dbReference>
<evidence type="ECO:0000313" key="9">
    <source>
        <dbReference type="Proteomes" id="UP000029844"/>
    </source>
</evidence>
<dbReference type="GO" id="GO:0005524">
    <property type="term" value="F:ATP binding"/>
    <property type="evidence" value="ECO:0007669"/>
    <property type="project" value="UniProtKB-UniRule"/>
</dbReference>
<comment type="similarity">
    <text evidence="7">Belongs to the DNA mismatch repair MutS family. MutS2 subfamily.</text>
</comment>
<dbReference type="GO" id="GO:0045910">
    <property type="term" value="P:negative regulation of DNA recombination"/>
    <property type="evidence" value="ECO:0007669"/>
    <property type="project" value="InterPro"/>
</dbReference>
<dbReference type="SUPFAM" id="SSF160443">
    <property type="entry name" value="SMR domain-like"/>
    <property type="match status" value="1"/>
</dbReference>
<dbReference type="GO" id="GO:0043023">
    <property type="term" value="F:ribosomal large subunit binding"/>
    <property type="evidence" value="ECO:0007669"/>
    <property type="project" value="UniProtKB-UniRule"/>
</dbReference>
<reference evidence="8 9" key="1">
    <citation type="submission" date="2014-05" db="EMBL/GenBank/DDBJ databases">
        <title>Novel Listeriaceae from food processing environments.</title>
        <authorList>
            <person name="den Bakker H.C."/>
        </authorList>
    </citation>
    <scope>NUCLEOTIDE SEQUENCE [LARGE SCALE GENOMIC DNA]</scope>
    <source>
        <strain evidence="8 9">FSL A5-0281</strain>
    </source>
</reference>